<dbReference type="Proteomes" id="UP000738359">
    <property type="component" value="Unassembled WGS sequence"/>
</dbReference>
<accession>A0A9P6IXJ9</accession>
<dbReference type="SUPFAM" id="SSF52047">
    <property type="entry name" value="RNI-like"/>
    <property type="match status" value="2"/>
</dbReference>
<dbReference type="GO" id="GO:0006913">
    <property type="term" value="P:nucleocytoplasmic transport"/>
    <property type="evidence" value="ECO:0007669"/>
    <property type="project" value="TreeGrafter"/>
</dbReference>
<keyword evidence="3" id="KW-0677">Repeat</keyword>
<dbReference type="GO" id="GO:0031267">
    <property type="term" value="F:small GTPase binding"/>
    <property type="evidence" value="ECO:0007669"/>
    <property type="project" value="TreeGrafter"/>
</dbReference>
<dbReference type="CDD" id="cd00116">
    <property type="entry name" value="LRR_RI"/>
    <property type="match status" value="1"/>
</dbReference>
<name>A0A9P6IXJ9_MORAP</name>
<dbReference type="PANTHER" id="PTHR24113:SF12">
    <property type="entry name" value="RAN GTPASE-ACTIVATING PROTEIN 1"/>
    <property type="match status" value="1"/>
</dbReference>
<dbReference type="GO" id="GO:0048471">
    <property type="term" value="C:perinuclear region of cytoplasm"/>
    <property type="evidence" value="ECO:0007669"/>
    <property type="project" value="TreeGrafter"/>
</dbReference>
<gene>
    <name evidence="4" type="ORF">BGZ70_000587</name>
</gene>
<dbReference type="GO" id="GO:0005634">
    <property type="term" value="C:nucleus"/>
    <property type="evidence" value="ECO:0007669"/>
    <property type="project" value="TreeGrafter"/>
</dbReference>
<dbReference type="InterPro" id="IPR032675">
    <property type="entry name" value="LRR_dom_sf"/>
</dbReference>
<dbReference type="AlphaFoldDB" id="A0A9P6IXJ9"/>
<evidence type="ECO:0000256" key="3">
    <source>
        <dbReference type="ARBA" id="ARBA00022737"/>
    </source>
</evidence>
<dbReference type="GO" id="GO:0005096">
    <property type="term" value="F:GTPase activator activity"/>
    <property type="evidence" value="ECO:0007669"/>
    <property type="project" value="UniProtKB-KW"/>
</dbReference>
<dbReference type="PANTHER" id="PTHR24113">
    <property type="entry name" value="RAN GTPASE-ACTIVATING PROTEIN 1"/>
    <property type="match status" value="1"/>
</dbReference>
<organism evidence="4 5">
    <name type="scientific">Mortierella alpina</name>
    <name type="common">Oleaginous fungus</name>
    <name type="synonym">Mortierella renispora</name>
    <dbReference type="NCBI Taxonomy" id="64518"/>
    <lineage>
        <taxon>Eukaryota</taxon>
        <taxon>Fungi</taxon>
        <taxon>Fungi incertae sedis</taxon>
        <taxon>Mucoromycota</taxon>
        <taxon>Mortierellomycotina</taxon>
        <taxon>Mortierellomycetes</taxon>
        <taxon>Mortierellales</taxon>
        <taxon>Mortierellaceae</taxon>
        <taxon>Mortierella</taxon>
    </lineage>
</organism>
<evidence type="ECO:0000256" key="2">
    <source>
        <dbReference type="ARBA" id="ARBA00022614"/>
    </source>
</evidence>
<dbReference type="OrthoDB" id="333024at2759"/>
<evidence type="ECO:0000313" key="5">
    <source>
        <dbReference type="Proteomes" id="UP000738359"/>
    </source>
</evidence>
<keyword evidence="5" id="KW-1185">Reference proteome</keyword>
<evidence type="ECO:0008006" key="6">
    <source>
        <dbReference type="Google" id="ProtNLM"/>
    </source>
</evidence>
<keyword evidence="2" id="KW-0433">Leucine-rich repeat</keyword>
<dbReference type="Pfam" id="PF13516">
    <property type="entry name" value="LRR_6"/>
    <property type="match status" value="6"/>
</dbReference>
<keyword evidence="1" id="KW-0343">GTPase activation</keyword>
<proteinExistence type="predicted"/>
<evidence type="ECO:0000256" key="1">
    <source>
        <dbReference type="ARBA" id="ARBA00022468"/>
    </source>
</evidence>
<reference evidence="4" key="1">
    <citation type="journal article" date="2020" name="Fungal Divers.">
        <title>Resolving the Mortierellaceae phylogeny through synthesis of multi-gene phylogenetics and phylogenomics.</title>
        <authorList>
            <person name="Vandepol N."/>
            <person name="Liber J."/>
            <person name="Desiro A."/>
            <person name="Na H."/>
            <person name="Kennedy M."/>
            <person name="Barry K."/>
            <person name="Grigoriev I.V."/>
            <person name="Miller A.N."/>
            <person name="O'Donnell K."/>
            <person name="Stajich J.E."/>
            <person name="Bonito G."/>
        </authorList>
    </citation>
    <scope>NUCLEOTIDE SEQUENCE</scope>
    <source>
        <strain evidence="4">CK1249</strain>
    </source>
</reference>
<dbReference type="InterPro" id="IPR001611">
    <property type="entry name" value="Leu-rich_rpt"/>
</dbReference>
<dbReference type="GO" id="GO:0005829">
    <property type="term" value="C:cytosol"/>
    <property type="evidence" value="ECO:0007669"/>
    <property type="project" value="TreeGrafter"/>
</dbReference>
<protein>
    <recommendedName>
        <fullName evidence="6">RNI-like protein</fullName>
    </recommendedName>
</protein>
<dbReference type="EMBL" id="JAAAHY010001115">
    <property type="protein sequence ID" value="KAF9952495.1"/>
    <property type="molecule type" value="Genomic_DNA"/>
</dbReference>
<dbReference type="Gene3D" id="3.80.10.10">
    <property type="entry name" value="Ribonuclease Inhibitor"/>
    <property type="match status" value="3"/>
</dbReference>
<dbReference type="SMART" id="SM00368">
    <property type="entry name" value="LRR_RI"/>
    <property type="match status" value="8"/>
</dbReference>
<dbReference type="InterPro" id="IPR027038">
    <property type="entry name" value="RanGap"/>
</dbReference>
<evidence type="ECO:0000313" key="4">
    <source>
        <dbReference type="EMBL" id="KAF9952495.1"/>
    </source>
</evidence>
<sequence>MTRGNTTHIQSQFDSVAAAIELARQSGKPLNSEALTSLICSKLTPALVAKPGFQGAKNAQEVWELQKQMNDRLILIESKTAAILTQHCELLEYTIPRLFIVLPDTPTKWDPLNMIRTKFRLRFICECGEHTKATGSKIPHHLHLANHEGYLVNKPTEFFEKYGPFLILMLEMIKLGTSIAGHVVPTMASLKVVDVLDSAQSAIDSVTTKVIEGVDYSLKYLEENRDLIQKSDDVEVDGAGSRQQDLASYLVGVEGLEGVDLRQLGSYLTANSSDNLLGNLYRMTTESGHVKWVCRDHYRAGYQEALTQKLRDVVKLNIGTFDEQMARIEITLKSSFAAAEFYAAIHKAKGVLDLDVSLQWNQGQADFSKLRDMISTSNIRSIKVDLHHETGPNLDISFSGIRRYDPIFDILRLPSIQSFQVGSVPKDFFRRSSPLTKKADFSNLRHLGFVKFSHGHILEDSDIVKLKQLITRAPKLSSLSLEIAKHSFERVWTWPRDSGYSSLGRLEIGLVISDTDIVKCKLQLPQGSNPQSLSMEAPRDFFERTSSWPRSADFRNLRHLEIGRLDSVADIVNFELVVAQTSNLSSLTLENSKNFFERSSPWPRTVEFSNLRHLEVGQLDSDTDILNFKTLVSKAPNLSTLSLKATTERLPAMWNAIAEYQTYPIVIRNLSLHFLPPRVELRPRATTPLDPTLLFNIGGTPLEPWDFQNIGLSSLSLTDLGQIATDSVASKVLEGFGHSLAYLEETRTPIETWDDVVADGDAIMLRDDVDSYLAGVNGLEQVDKHQLASYLATDVSESLLDKLYCMTTMDGHAYTQKLRDLAKQAGGKYDEELGRIETTLKSSSAAAEFYDAVRKVNSVLELVVGFSWLCTESDLEVLENVLKKSGPSTLQLNLGQFRTGFHGKPSSTSARSKVLSTIMANSTLTTLNLKPKSMGDDEVRVLAEALKTNSTLSTLKLEVNSIGFKGAQALSEALKANSTLRDLYLWDNSIGSNGAQSLSEALRTNSGLTYLNLDRNSLGDSGARAISEALKTNSTLTTLRLESNSIGDNGAQALSEALKANSSLAFLNLYDNSIGDIGARALSETLKTNTTLTSLYLKTNSIGDIGAQTLSEALNTNTTLTSLYLNFNKIGAIGAQALFEARKTNSILTTLEI</sequence>
<comment type="caution">
    <text evidence="4">The sequence shown here is derived from an EMBL/GenBank/DDBJ whole genome shotgun (WGS) entry which is preliminary data.</text>
</comment>